<sequence>MMGTEETGHARLADQLCFSLYAASRAVMGAYREGLGQMGLTYPQYVTMLAIWEQEGRSVRELGEDLQLDSGTLSPMLRRLEQDGLIRKVRGGEDERTVRIYSTEAGWALESQVGQVRCQVEEATGFSQEEMIELRETLTQLRARIQASD</sequence>
<dbReference type="SMART" id="SM00347">
    <property type="entry name" value="HTH_MARR"/>
    <property type="match status" value="1"/>
</dbReference>
<keyword evidence="5" id="KW-0804">Transcription</keyword>
<evidence type="ECO:0000256" key="5">
    <source>
        <dbReference type="ARBA" id="ARBA00023163"/>
    </source>
</evidence>
<evidence type="ECO:0000256" key="3">
    <source>
        <dbReference type="ARBA" id="ARBA00023015"/>
    </source>
</evidence>
<comment type="subcellular location">
    <subcellularLocation>
        <location evidence="1">Cytoplasm</location>
    </subcellularLocation>
</comment>
<dbReference type="GO" id="GO:0003677">
    <property type="term" value="F:DNA binding"/>
    <property type="evidence" value="ECO:0007669"/>
    <property type="project" value="UniProtKB-KW"/>
</dbReference>
<keyword evidence="4" id="KW-0238">DNA-binding</keyword>
<dbReference type="InterPro" id="IPR036390">
    <property type="entry name" value="WH_DNA-bd_sf"/>
</dbReference>
<evidence type="ECO:0000256" key="1">
    <source>
        <dbReference type="ARBA" id="ARBA00004496"/>
    </source>
</evidence>
<dbReference type="GO" id="GO:0003700">
    <property type="term" value="F:DNA-binding transcription factor activity"/>
    <property type="evidence" value="ECO:0007669"/>
    <property type="project" value="InterPro"/>
</dbReference>
<evidence type="ECO:0000256" key="4">
    <source>
        <dbReference type="ARBA" id="ARBA00023125"/>
    </source>
</evidence>
<accession>A0AAU7V3V8</accession>
<dbReference type="FunFam" id="1.10.10.10:FF:000163">
    <property type="entry name" value="MarR family transcriptional regulator"/>
    <property type="match status" value="1"/>
</dbReference>
<evidence type="ECO:0000259" key="6">
    <source>
        <dbReference type="PROSITE" id="PS50995"/>
    </source>
</evidence>
<dbReference type="InterPro" id="IPR000835">
    <property type="entry name" value="HTH_MarR-typ"/>
</dbReference>
<dbReference type="Pfam" id="PF22381">
    <property type="entry name" value="Staph_reg_Sar_Rot"/>
    <property type="match status" value="1"/>
</dbReference>
<dbReference type="PROSITE" id="PS50995">
    <property type="entry name" value="HTH_MARR_2"/>
    <property type="match status" value="1"/>
</dbReference>
<organism evidence="7">
    <name type="scientific">Scrofimicrobium appendicitidis</name>
    <dbReference type="NCBI Taxonomy" id="3079930"/>
    <lineage>
        <taxon>Bacteria</taxon>
        <taxon>Bacillati</taxon>
        <taxon>Actinomycetota</taxon>
        <taxon>Actinomycetes</taxon>
        <taxon>Actinomycetales</taxon>
        <taxon>Actinomycetaceae</taxon>
        <taxon>Scrofimicrobium</taxon>
    </lineage>
</organism>
<dbReference type="AlphaFoldDB" id="A0AAU7V3V8"/>
<name>A0AAU7V3V8_9ACTO</name>
<evidence type="ECO:0000256" key="2">
    <source>
        <dbReference type="ARBA" id="ARBA00022490"/>
    </source>
</evidence>
<keyword evidence="2" id="KW-0963">Cytoplasm</keyword>
<dbReference type="InterPro" id="IPR055166">
    <property type="entry name" value="Transc_reg_Sar_Rot_HTH"/>
</dbReference>
<dbReference type="EMBL" id="CP138335">
    <property type="protein sequence ID" value="XBW07104.1"/>
    <property type="molecule type" value="Genomic_DNA"/>
</dbReference>
<dbReference type="PRINTS" id="PR00598">
    <property type="entry name" value="HTHMARR"/>
</dbReference>
<dbReference type="GO" id="GO:0005737">
    <property type="term" value="C:cytoplasm"/>
    <property type="evidence" value="ECO:0007669"/>
    <property type="project" value="UniProtKB-SubCell"/>
</dbReference>
<dbReference type="RefSeq" id="WP_350257310.1">
    <property type="nucleotide sequence ID" value="NZ_CP138335.1"/>
</dbReference>
<proteinExistence type="predicted"/>
<dbReference type="KEGG" id="sapp:SAC06_05455"/>
<feature type="domain" description="HTH marR-type" evidence="6">
    <location>
        <begin position="13"/>
        <end position="143"/>
    </location>
</feature>
<dbReference type="PANTHER" id="PTHR33164">
    <property type="entry name" value="TRANSCRIPTIONAL REGULATOR, MARR FAMILY"/>
    <property type="match status" value="1"/>
</dbReference>
<gene>
    <name evidence="7" type="ORF">SAC06_05455</name>
</gene>
<dbReference type="InterPro" id="IPR039422">
    <property type="entry name" value="MarR/SlyA-like"/>
</dbReference>
<evidence type="ECO:0000313" key="7">
    <source>
        <dbReference type="EMBL" id="XBW07104.1"/>
    </source>
</evidence>
<dbReference type="InterPro" id="IPR036388">
    <property type="entry name" value="WH-like_DNA-bd_sf"/>
</dbReference>
<dbReference type="SUPFAM" id="SSF46785">
    <property type="entry name" value="Winged helix' DNA-binding domain"/>
    <property type="match status" value="1"/>
</dbReference>
<dbReference type="GO" id="GO:0006950">
    <property type="term" value="P:response to stress"/>
    <property type="evidence" value="ECO:0007669"/>
    <property type="project" value="TreeGrafter"/>
</dbReference>
<keyword evidence="3" id="KW-0805">Transcription regulation</keyword>
<dbReference type="Gene3D" id="1.10.10.10">
    <property type="entry name" value="Winged helix-like DNA-binding domain superfamily/Winged helix DNA-binding domain"/>
    <property type="match status" value="1"/>
</dbReference>
<reference evidence="7" key="1">
    <citation type="submission" date="2023-11" db="EMBL/GenBank/DDBJ databases">
        <title>Scrofimicrobium hongkongense sp. nov., isolated from a patient with peritonitis.</title>
        <authorList>
            <person name="Lao H.Y."/>
            <person name="Wong A.Y.P."/>
            <person name="Ng T.L."/>
            <person name="Wong R.Y.L."/>
            <person name="Yau M.C.Y."/>
            <person name="Lam J.Y.W."/>
            <person name="Siu G.K.H."/>
        </authorList>
    </citation>
    <scope>NUCLEOTIDE SEQUENCE</scope>
    <source>
        <strain evidence="7">R131</strain>
    </source>
</reference>
<protein>
    <submittedName>
        <fullName evidence="7">MarR family transcriptional regulator</fullName>
    </submittedName>
</protein>
<dbReference type="PANTHER" id="PTHR33164:SF5">
    <property type="entry name" value="ORGANIC HYDROPEROXIDE RESISTANCE TRANSCRIPTIONAL REGULATOR"/>
    <property type="match status" value="1"/>
</dbReference>